<keyword evidence="1" id="KW-1133">Transmembrane helix</keyword>
<protein>
    <submittedName>
        <fullName evidence="2">Uncharacterized protein</fullName>
    </submittedName>
</protein>
<sequence length="557" mass="64232">MSLASSKLLLSTTRNFRTILKNVKDTVPDYFFYYCSIYIILQFVLFVFFVPGNDFDSMALYIPTLKIQEFGVLKQVATIDMQYLFPLFFYQLHKPLFEFGYFTTLPNFLLFLSFIYLLFRFHRKELYPFFLIGIFSCQLLLVQSTALKHDITVGILTFIGWFVANRLKNKTWYITACGLVLFSLVGVKWHGVLPGLLLGILMLFIAIKEKLFSKASIFAFLGCSPLFWLVSDANSYLNNYFDYGKFMPTIPSIGSSMSVNLTLPNILENIHIFISANFFDTFNGILFILDGIFGTHILDAIARLTSNLAITDTIRVTWPSPIYTSFGISILILIGCNLYVILNQNFSFYLKSAALISIAYIGAILLLFNYSMLFNRYCLPTFILGIVPAAEVASRLFSHLKQNHATWLKRTLIGYAIIVSLHALILIQDKPLIDLTAQGGVRLESIWHHARDRDTLYCYSWRGYIEVYHYFRENILPSDSLLFVNNSQELVFTYPFLKDRNPANTLTGSPHNPGGYKQHLGKFDYVMLYRGVVEDERYERIYTYPGRFEMNIYKLKS</sequence>
<dbReference type="Proteomes" id="UP000654482">
    <property type="component" value="Unassembled WGS sequence"/>
</dbReference>
<feature type="transmembrane region" description="Helical" evidence="1">
    <location>
        <begin position="322"/>
        <end position="342"/>
    </location>
</feature>
<feature type="transmembrane region" description="Helical" evidence="1">
    <location>
        <begin position="151"/>
        <end position="167"/>
    </location>
</feature>
<feature type="transmembrane region" description="Helical" evidence="1">
    <location>
        <begin position="179"/>
        <end position="205"/>
    </location>
</feature>
<proteinExistence type="predicted"/>
<organism evidence="2 3">
    <name type="scientific">Lusitaniella coriacea LEGE 07157</name>
    <dbReference type="NCBI Taxonomy" id="945747"/>
    <lineage>
        <taxon>Bacteria</taxon>
        <taxon>Bacillati</taxon>
        <taxon>Cyanobacteriota</taxon>
        <taxon>Cyanophyceae</taxon>
        <taxon>Spirulinales</taxon>
        <taxon>Lusitaniellaceae</taxon>
        <taxon>Lusitaniella</taxon>
    </lineage>
</organism>
<keyword evidence="3" id="KW-1185">Reference proteome</keyword>
<name>A0A8J7DYV4_9CYAN</name>
<feature type="transmembrane region" description="Helical" evidence="1">
    <location>
        <begin position="211"/>
        <end position="230"/>
    </location>
</feature>
<evidence type="ECO:0000313" key="2">
    <source>
        <dbReference type="EMBL" id="MBE9117803.1"/>
    </source>
</evidence>
<keyword evidence="1" id="KW-0472">Membrane</keyword>
<feature type="transmembrane region" description="Helical" evidence="1">
    <location>
        <begin position="348"/>
        <end position="370"/>
    </location>
</feature>
<feature type="transmembrane region" description="Helical" evidence="1">
    <location>
        <begin position="410"/>
        <end position="427"/>
    </location>
</feature>
<accession>A0A8J7DYV4</accession>
<feature type="transmembrane region" description="Helical" evidence="1">
    <location>
        <begin position="126"/>
        <end position="145"/>
    </location>
</feature>
<reference evidence="2" key="1">
    <citation type="submission" date="2020-10" db="EMBL/GenBank/DDBJ databases">
        <authorList>
            <person name="Castelo-Branco R."/>
            <person name="Eusebio N."/>
            <person name="Adriana R."/>
            <person name="Vieira A."/>
            <person name="Brugerolle De Fraissinette N."/>
            <person name="Rezende De Castro R."/>
            <person name="Schneider M.P."/>
            <person name="Vasconcelos V."/>
            <person name="Leao P.N."/>
        </authorList>
    </citation>
    <scope>NUCLEOTIDE SEQUENCE</scope>
    <source>
        <strain evidence="2">LEGE 07157</strain>
    </source>
</reference>
<feature type="transmembrane region" description="Helical" evidence="1">
    <location>
        <begin position="99"/>
        <end position="119"/>
    </location>
</feature>
<evidence type="ECO:0000256" key="1">
    <source>
        <dbReference type="SAM" id="Phobius"/>
    </source>
</evidence>
<dbReference type="AlphaFoldDB" id="A0A8J7DYV4"/>
<dbReference type="EMBL" id="JADEWZ010000031">
    <property type="protein sequence ID" value="MBE9117803.1"/>
    <property type="molecule type" value="Genomic_DNA"/>
</dbReference>
<feature type="transmembrane region" description="Helical" evidence="1">
    <location>
        <begin position="31"/>
        <end position="51"/>
    </location>
</feature>
<comment type="caution">
    <text evidence="2">The sequence shown here is derived from an EMBL/GenBank/DDBJ whole genome shotgun (WGS) entry which is preliminary data.</text>
</comment>
<gene>
    <name evidence="2" type="ORF">IQ249_18040</name>
</gene>
<evidence type="ECO:0000313" key="3">
    <source>
        <dbReference type="Proteomes" id="UP000654482"/>
    </source>
</evidence>
<keyword evidence="1" id="KW-0812">Transmembrane</keyword>